<feature type="region of interest" description="Disordered" evidence="1">
    <location>
        <begin position="1"/>
        <end position="20"/>
    </location>
</feature>
<dbReference type="EMBL" id="JAADYS010000236">
    <property type="protein sequence ID" value="KAF4471239.1"/>
    <property type="molecule type" value="Genomic_DNA"/>
</dbReference>
<dbReference type="AlphaFoldDB" id="A0A8H4PD65"/>
<reference evidence="2 3" key="1">
    <citation type="submission" date="2020-01" db="EMBL/GenBank/DDBJ databases">
        <title>Identification and distribution of gene clusters putatively required for synthesis of sphingolipid metabolism inhibitors in phylogenetically diverse species of the filamentous fungus Fusarium.</title>
        <authorList>
            <person name="Kim H.-S."/>
            <person name="Busman M."/>
            <person name="Brown D.W."/>
            <person name="Divon H."/>
            <person name="Uhlig S."/>
            <person name="Proctor R.H."/>
        </authorList>
    </citation>
    <scope>NUCLEOTIDE SEQUENCE [LARGE SCALE GENOMIC DNA]</scope>
    <source>
        <strain evidence="2 3">NRRL 20459</strain>
    </source>
</reference>
<feature type="compositionally biased region" description="Basic and acidic residues" evidence="1">
    <location>
        <begin position="48"/>
        <end position="94"/>
    </location>
</feature>
<accession>A0A8H4PD65</accession>
<dbReference type="Proteomes" id="UP000554235">
    <property type="component" value="Unassembled WGS sequence"/>
</dbReference>
<comment type="caution">
    <text evidence="2">The sequence shown here is derived from an EMBL/GenBank/DDBJ whole genome shotgun (WGS) entry which is preliminary data.</text>
</comment>
<evidence type="ECO:0000256" key="1">
    <source>
        <dbReference type="SAM" id="MobiDB-lite"/>
    </source>
</evidence>
<organism evidence="2 3">
    <name type="scientific">Fusarium albosuccineum</name>
    <dbReference type="NCBI Taxonomy" id="1237068"/>
    <lineage>
        <taxon>Eukaryota</taxon>
        <taxon>Fungi</taxon>
        <taxon>Dikarya</taxon>
        <taxon>Ascomycota</taxon>
        <taxon>Pezizomycotina</taxon>
        <taxon>Sordariomycetes</taxon>
        <taxon>Hypocreomycetidae</taxon>
        <taxon>Hypocreales</taxon>
        <taxon>Nectriaceae</taxon>
        <taxon>Fusarium</taxon>
        <taxon>Fusarium decemcellulare species complex</taxon>
    </lineage>
</organism>
<proteinExistence type="predicted"/>
<sequence>MRGRAQSRAGGREWWPPVQGRTEVELGRRITLKDGILGAIVEGQEASSKNERRRSRDRERKVDVESGRSWRRERRDAAYGAEAGDKGGEEDGGRNVDMMDGDARVEWWCRQYSNRSAP</sequence>
<keyword evidence="3" id="KW-1185">Reference proteome</keyword>
<name>A0A8H4PD65_9HYPO</name>
<gene>
    <name evidence="2" type="ORF">FALBO_1852</name>
</gene>
<protein>
    <submittedName>
        <fullName evidence="2">Uncharacterized protein</fullName>
    </submittedName>
</protein>
<feature type="region of interest" description="Disordered" evidence="1">
    <location>
        <begin position="43"/>
        <end position="98"/>
    </location>
</feature>
<evidence type="ECO:0000313" key="3">
    <source>
        <dbReference type="Proteomes" id="UP000554235"/>
    </source>
</evidence>
<evidence type="ECO:0000313" key="2">
    <source>
        <dbReference type="EMBL" id="KAF4471239.1"/>
    </source>
</evidence>